<dbReference type="InterPro" id="IPR006102">
    <property type="entry name" value="Ig-like_GH2"/>
</dbReference>
<dbReference type="InterPro" id="IPR008979">
    <property type="entry name" value="Galactose-bd-like_sf"/>
</dbReference>
<dbReference type="InterPro" id="IPR017853">
    <property type="entry name" value="GH"/>
</dbReference>
<name>A0ABS9KEE6_9BACT</name>
<evidence type="ECO:0000256" key="7">
    <source>
        <dbReference type="RuleBase" id="RU361154"/>
    </source>
</evidence>
<keyword evidence="5 7" id="KW-0326">Glycosidase</keyword>
<dbReference type="SUPFAM" id="SSF51445">
    <property type="entry name" value="(Trans)glycosidases"/>
    <property type="match status" value="1"/>
</dbReference>
<organism evidence="9 10">
    <name type="scientific">Rhodohalobacter sulfatireducens</name>
    <dbReference type="NCBI Taxonomy" id="2911366"/>
    <lineage>
        <taxon>Bacteria</taxon>
        <taxon>Pseudomonadati</taxon>
        <taxon>Balneolota</taxon>
        <taxon>Balneolia</taxon>
        <taxon>Balneolales</taxon>
        <taxon>Balneolaceae</taxon>
        <taxon>Rhodohalobacter</taxon>
    </lineage>
</organism>
<keyword evidence="10" id="KW-1185">Reference proteome</keyword>
<accession>A0ABS9KEE6</accession>
<dbReference type="SUPFAM" id="SSF49303">
    <property type="entry name" value="beta-Galactosidase/glucuronidase domain"/>
    <property type="match status" value="2"/>
</dbReference>
<proteinExistence type="inferred from homology"/>
<dbReference type="InterPro" id="IPR006104">
    <property type="entry name" value="Glyco_hydro_2_N"/>
</dbReference>
<dbReference type="InterPro" id="IPR023230">
    <property type="entry name" value="Glyco_hydro_2_CS"/>
</dbReference>
<evidence type="ECO:0000256" key="2">
    <source>
        <dbReference type="ARBA" id="ARBA00007401"/>
    </source>
</evidence>
<dbReference type="PROSITE" id="PS00719">
    <property type="entry name" value="GLYCOSYL_HYDROL_F2_1"/>
    <property type="match status" value="1"/>
</dbReference>
<comment type="similarity">
    <text evidence="2 7">Belongs to the glycosyl hydrolase 2 family.</text>
</comment>
<dbReference type="Pfam" id="PF00703">
    <property type="entry name" value="Glyco_hydro_2"/>
    <property type="match status" value="1"/>
</dbReference>
<dbReference type="SUPFAM" id="SSF74650">
    <property type="entry name" value="Galactose mutarotase-like"/>
    <property type="match status" value="1"/>
</dbReference>
<dbReference type="InterPro" id="IPR013783">
    <property type="entry name" value="Ig-like_fold"/>
</dbReference>
<dbReference type="InterPro" id="IPR004199">
    <property type="entry name" value="B-gal_small/dom_5"/>
</dbReference>
<reference evidence="9" key="2">
    <citation type="submission" date="2024-05" db="EMBL/GenBank/DDBJ databases">
        <title>Rhodohalobacter halophilus gen. nov., sp. nov., a moderately halophilic member of the family Balneolaceae.</title>
        <authorList>
            <person name="Xia J."/>
        </authorList>
    </citation>
    <scope>NUCLEOTIDE SEQUENCE</scope>
    <source>
        <strain evidence="9">WB101</strain>
    </source>
</reference>
<dbReference type="EC" id="3.2.1.23" evidence="3 7"/>
<sequence>MFNTGALKKDLLSIFMLALFSIFFTADLLAQFSSNTTPDLEIWENPRINGINRLPAHATFYSYPDIDKALENERRQATGFQSLNGTWKFNFAPNPGNSPKDFYKEGFDTSSWDNIPVPSNWELQGYGTAIYLNIRYPFNPVNPPFVPYDNNPVGSYVHTFTISEDWNDKQIRIHFGGVSSAFFLWVNGQKVGYSEDSRLPVEFDITPYAEAGQENTIAVQVLRWSDGSYLEDQDHWRLSGIHREVYLVSRPEVHISDFAVRSELDSNYQNGKLEIRPELSQNIDVDLEDWRIEAQLYDASDTEVLPSPLSIEATKIIDEQYPQRDNVPFALMEAEIENPAKWSAEKPNLYTLVLSLVDPDGDVIEATSTKVGFRTVEFKNGELLVNGKSTLLYGVNRHDHSQHTGKVVSFEEMERDVQLMKQFNVNAVRASHYPNNPEFLELCDKYGLYVIDEANLETHGLGGELSNEPTWNTAFMERAIRMVERDKNYPSIIFWSLGNEAGSGPNHASMAQWIREFDPTRYIHYEGAQGEPTDPSYVDMMSRMYPTIDELTEIANRDNDDRPVIMCEYAHSMGNSTGNLKEYWDAVRSHKRLIGGFIWDWMDQGLVKETSSGETYWAYGGDFGDDPNDANFCINGVIFPDQSPQPALWEVKKVYAQVHMSPVDLLSGGIEISNEFNFTNLSEYKIAWSLTEDGQTLQTGELNNVDVPPATKKLVEIPFKKPELHPNAEYHLKVGVLLKEKTKWAAEGHEIAWEQFEIPYKIPVQPALSNNQPGKLDVSENADRIIVTGTEFSVEIGKQSGVIESLMYHDNELIKKPLAPNYWRAMTDNDFAGGNGMGVLLSDWKEASEDRTVVSVQSDAEGDQAGTVEVIVEGLLPMGKTTFSHIYSIYGNGDISIQHSVQKGGETPPSIPRVGMQMAIPADYETITWFGRGPHENYWDRKTGSSIGYYAGKVDELITNYVRPQENGNRSDVRWVSFTNSVGKGLLVVGEGLINFSAWPYSMQDLSDASHIHELPDRDFITVNLDHQQMGLGGDDTWSTKSRPHPEYRLSEGSYTYSFLIRPLDSKEKSAGLKAREGLPN</sequence>
<dbReference type="Gene3D" id="2.70.98.10">
    <property type="match status" value="1"/>
</dbReference>
<feature type="domain" description="Beta galactosidase small chain/" evidence="8">
    <location>
        <begin position="786"/>
        <end position="1062"/>
    </location>
</feature>
<dbReference type="InterPro" id="IPR006101">
    <property type="entry name" value="Glyco_hydro_2"/>
</dbReference>
<dbReference type="Pfam" id="PF02929">
    <property type="entry name" value="Bgal_small_N"/>
    <property type="match status" value="1"/>
</dbReference>
<dbReference type="PROSITE" id="PS00608">
    <property type="entry name" value="GLYCOSYL_HYDROL_F2_2"/>
    <property type="match status" value="1"/>
</dbReference>
<dbReference type="InterPro" id="IPR014718">
    <property type="entry name" value="GH-type_carb-bd"/>
</dbReference>
<dbReference type="Pfam" id="PF02836">
    <property type="entry name" value="Glyco_hydro_2_C"/>
    <property type="match status" value="1"/>
</dbReference>
<comment type="caution">
    <text evidence="9">The sequence shown here is derived from an EMBL/GenBank/DDBJ whole genome shotgun (WGS) entry which is preliminary data.</text>
</comment>
<dbReference type="Pfam" id="PF02837">
    <property type="entry name" value="Glyco_hydro_2_N"/>
    <property type="match status" value="1"/>
</dbReference>
<evidence type="ECO:0000256" key="6">
    <source>
        <dbReference type="ARBA" id="ARBA00032230"/>
    </source>
</evidence>
<evidence type="ECO:0000313" key="9">
    <source>
        <dbReference type="EMBL" id="MCG2589229.1"/>
    </source>
</evidence>
<dbReference type="SUPFAM" id="SSF49785">
    <property type="entry name" value="Galactose-binding domain-like"/>
    <property type="match status" value="1"/>
</dbReference>
<dbReference type="InterPro" id="IPR032312">
    <property type="entry name" value="LacZ_4"/>
</dbReference>
<evidence type="ECO:0000256" key="4">
    <source>
        <dbReference type="ARBA" id="ARBA00022801"/>
    </source>
</evidence>
<dbReference type="InterPro" id="IPR006103">
    <property type="entry name" value="Glyco_hydro_2_cat"/>
</dbReference>
<dbReference type="Pfam" id="PF16353">
    <property type="entry name" value="LacZ_4"/>
    <property type="match status" value="1"/>
</dbReference>
<dbReference type="InterPro" id="IPR036156">
    <property type="entry name" value="Beta-gal/glucu_dom_sf"/>
</dbReference>
<dbReference type="PANTHER" id="PTHR46323:SF2">
    <property type="entry name" value="BETA-GALACTOSIDASE"/>
    <property type="match status" value="1"/>
</dbReference>
<evidence type="ECO:0000256" key="1">
    <source>
        <dbReference type="ARBA" id="ARBA00001412"/>
    </source>
</evidence>
<dbReference type="Proteomes" id="UP001165366">
    <property type="component" value="Unassembled WGS sequence"/>
</dbReference>
<comment type="catalytic activity">
    <reaction evidence="1 7">
        <text>Hydrolysis of terminal non-reducing beta-D-galactose residues in beta-D-galactosides.</text>
        <dbReference type="EC" id="3.2.1.23"/>
    </reaction>
</comment>
<evidence type="ECO:0000256" key="3">
    <source>
        <dbReference type="ARBA" id="ARBA00012756"/>
    </source>
</evidence>
<dbReference type="InterPro" id="IPR050347">
    <property type="entry name" value="Bact_Beta-galactosidase"/>
</dbReference>
<dbReference type="InterPro" id="IPR011013">
    <property type="entry name" value="Gal_mutarotase_sf_dom"/>
</dbReference>
<dbReference type="EMBL" id="JAKLWS010000013">
    <property type="protein sequence ID" value="MCG2589229.1"/>
    <property type="molecule type" value="Genomic_DNA"/>
</dbReference>
<dbReference type="Gene3D" id="2.60.120.260">
    <property type="entry name" value="Galactose-binding domain-like"/>
    <property type="match status" value="1"/>
</dbReference>
<dbReference type="PRINTS" id="PR00132">
    <property type="entry name" value="GLHYDRLASE2"/>
</dbReference>
<dbReference type="Gene3D" id="3.20.20.80">
    <property type="entry name" value="Glycosidases"/>
    <property type="match status" value="1"/>
</dbReference>
<keyword evidence="4 7" id="KW-0378">Hydrolase</keyword>
<gene>
    <name evidence="9" type="ORF">L6773_11675</name>
</gene>
<evidence type="ECO:0000313" key="10">
    <source>
        <dbReference type="Proteomes" id="UP001165366"/>
    </source>
</evidence>
<dbReference type="Gene3D" id="2.60.40.10">
    <property type="entry name" value="Immunoglobulins"/>
    <property type="match status" value="2"/>
</dbReference>
<dbReference type="SMART" id="SM01038">
    <property type="entry name" value="Bgal_small_N"/>
    <property type="match status" value="1"/>
</dbReference>
<evidence type="ECO:0000256" key="5">
    <source>
        <dbReference type="ARBA" id="ARBA00023295"/>
    </source>
</evidence>
<dbReference type="InterPro" id="IPR023232">
    <property type="entry name" value="Glyco_hydro_2_AS"/>
</dbReference>
<reference evidence="9" key="1">
    <citation type="submission" date="2022-01" db="EMBL/GenBank/DDBJ databases">
        <authorList>
            <person name="Wang Y."/>
        </authorList>
    </citation>
    <scope>NUCLEOTIDE SEQUENCE</scope>
    <source>
        <strain evidence="9">WB101</strain>
    </source>
</reference>
<protein>
    <recommendedName>
        <fullName evidence="3 7">Beta-galactosidase</fullName>
        <ecNumber evidence="3 7">3.2.1.23</ecNumber>
    </recommendedName>
    <alternativeName>
        <fullName evidence="6 7">Lactase</fullName>
    </alternativeName>
</protein>
<dbReference type="PANTHER" id="PTHR46323">
    <property type="entry name" value="BETA-GALACTOSIDASE"/>
    <property type="match status" value="1"/>
</dbReference>
<dbReference type="RefSeq" id="WP_237854592.1">
    <property type="nucleotide sequence ID" value="NZ_JAKLWS010000013.1"/>
</dbReference>
<evidence type="ECO:0000259" key="8">
    <source>
        <dbReference type="SMART" id="SM01038"/>
    </source>
</evidence>